<dbReference type="InterPro" id="IPR010982">
    <property type="entry name" value="Lambda_DNA-bd_dom_sf"/>
</dbReference>
<dbReference type="GO" id="GO:0003677">
    <property type="term" value="F:DNA binding"/>
    <property type="evidence" value="ECO:0007669"/>
    <property type="project" value="UniProtKB-KW"/>
</dbReference>
<dbReference type="EMBL" id="FNQG01000005">
    <property type="protein sequence ID" value="SDZ98332.1"/>
    <property type="molecule type" value="Genomic_DNA"/>
</dbReference>
<dbReference type="CDD" id="cd00093">
    <property type="entry name" value="HTH_XRE"/>
    <property type="match status" value="1"/>
</dbReference>
<sequence length="115" mass="12877">MTEKAAEVPCIPNDWRETLAQRLKELREAKGYSQMEVSKKLGIAKATYANWEQARAVPSLEQAPILAHFFGVSADYLLGISSNHTSERLAARMRDLPESSQKIVMALVDEILSMK</sequence>
<proteinExistence type="predicted"/>
<gene>
    <name evidence="3" type="ORF">SAMN05660648_01493</name>
</gene>
<name>A0A1H3XI88_SELRU</name>
<evidence type="ECO:0000313" key="4">
    <source>
        <dbReference type="Proteomes" id="UP000183469"/>
    </source>
</evidence>
<protein>
    <submittedName>
        <fullName evidence="3">Helix-turn-helix domain-containing protein</fullName>
    </submittedName>
</protein>
<dbReference type="Proteomes" id="UP000183469">
    <property type="component" value="Unassembled WGS sequence"/>
</dbReference>
<dbReference type="InterPro" id="IPR001387">
    <property type="entry name" value="Cro/C1-type_HTH"/>
</dbReference>
<evidence type="ECO:0000259" key="2">
    <source>
        <dbReference type="PROSITE" id="PS50943"/>
    </source>
</evidence>
<dbReference type="PANTHER" id="PTHR46558:SF11">
    <property type="entry name" value="HTH-TYPE TRANSCRIPTIONAL REGULATOR XRE"/>
    <property type="match status" value="1"/>
</dbReference>
<dbReference type="Gene3D" id="1.10.260.40">
    <property type="entry name" value="lambda repressor-like DNA-binding domains"/>
    <property type="match status" value="1"/>
</dbReference>
<feature type="domain" description="HTH cro/C1-type" evidence="2">
    <location>
        <begin position="23"/>
        <end position="77"/>
    </location>
</feature>
<dbReference type="PANTHER" id="PTHR46558">
    <property type="entry name" value="TRACRIPTIONAL REGULATORY PROTEIN-RELATED-RELATED"/>
    <property type="match status" value="1"/>
</dbReference>
<dbReference type="SMART" id="SM00530">
    <property type="entry name" value="HTH_XRE"/>
    <property type="match status" value="1"/>
</dbReference>
<evidence type="ECO:0000256" key="1">
    <source>
        <dbReference type="ARBA" id="ARBA00023125"/>
    </source>
</evidence>
<accession>A0A1H3XI88</accession>
<dbReference type="Pfam" id="PF01381">
    <property type="entry name" value="HTH_3"/>
    <property type="match status" value="1"/>
</dbReference>
<dbReference type="PROSITE" id="PS50943">
    <property type="entry name" value="HTH_CROC1"/>
    <property type="match status" value="1"/>
</dbReference>
<organism evidence="3 4">
    <name type="scientific">Selenomonas ruminantium</name>
    <dbReference type="NCBI Taxonomy" id="971"/>
    <lineage>
        <taxon>Bacteria</taxon>
        <taxon>Bacillati</taxon>
        <taxon>Bacillota</taxon>
        <taxon>Negativicutes</taxon>
        <taxon>Selenomonadales</taxon>
        <taxon>Selenomonadaceae</taxon>
        <taxon>Selenomonas</taxon>
    </lineage>
</organism>
<dbReference type="AlphaFoldDB" id="A0A1H3XI88"/>
<dbReference type="RefSeq" id="WP_074671868.1">
    <property type="nucleotide sequence ID" value="NZ_FNQG01000005.1"/>
</dbReference>
<dbReference type="SUPFAM" id="SSF47413">
    <property type="entry name" value="lambda repressor-like DNA-binding domains"/>
    <property type="match status" value="1"/>
</dbReference>
<evidence type="ECO:0000313" key="3">
    <source>
        <dbReference type="EMBL" id="SDZ98332.1"/>
    </source>
</evidence>
<keyword evidence="1" id="KW-0238">DNA-binding</keyword>
<reference evidence="3 4" key="1">
    <citation type="submission" date="2016-10" db="EMBL/GenBank/DDBJ databases">
        <authorList>
            <person name="de Groot N.N."/>
        </authorList>
    </citation>
    <scope>NUCLEOTIDE SEQUENCE [LARGE SCALE GENOMIC DNA]</scope>
    <source>
        <strain evidence="3 4">DSM 2872</strain>
    </source>
</reference>